<feature type="domain" description="Flagellar basal body rod protein N-terminal" evidence="6">
    <location>
        <begin position="7"/>
        <end position="37"/>
    </location>
</feature>
<evidence type="ECO:0000259" key="6">
    <source>
        <dbReference type="Pfam" id="PF00460"/>
    </source>
</evidence>
<dbReference type="InterPro" id="IPR019776">
    <property type="entry name" value="Flagellar_basal_body_rod_CS"/>
</dbReference>
<evidence type="ECO:0000313" key="9">
    <source>
        <dbReference type="EMBL" id="SDI77533.1"/>
    </source>
</evidence>
<feature type="domain" description="Flagellar basal-body/hook protein C-terminal" evidence="7">
    <location>
        <begin position="391"/>
        <end position="421"/>
    </location>
</feature>
<gene>
    <name evidence="9" type="ORF">SAMN05421850_105142</name>
</gene>
<dbReference type="AlphaFoldDB" id="A0A1G8NBM1"/>
<keyword evidence="10" id="KW-1185">Reference proteome</keyword>
<name>A0A1G8NBM1_9RHOB</name>
<dbReference type="InterPro" id="IPR010930">
    <property type="entry name" value="Flg_bb/hook_C_dom"/>
</dbReference>
<dbReference type="InterPro" id="IPR020013">
    <property type="entry name" value="Flagellar_FlgE/F/G"/>
</dbReference>
<dbReference type="Proteomes" id="UP000199340">
    <property type="component" value="Unassembled WGS sequence"/>
</dbReference>
<proteinExistence type="inferred from homology"/>
<keyword evidence="9" id="KW-0282">Flagellum</keyword>
<dbReference type="Gene3D" id="2.60.98.20">
    <property type="entry name" value="Flagellar hook protein FlgE"/>
    <property type="match status" value="1"/>
</dbReference>
<evidence type="ECO:0000259" key="7">
    <source>
        <dbReference type="Pfam" id="PF06429"/>
    </source>
</evidence>
<dbReference type="InterPro" id="IPR001444">
    <property type="entry name" value="Flag_bb_rod_N"/>
</dbReference>
<evidence type="ECO:0000256" key="5">
    <source>
        <dbReference type="RuleBase" id="RU362116"/>
    </source>
</evidence>
<evidence type="ECO:0000313" key="10">
    <source>
        <dbReference type="Proteomes" id="UP000199340"/>
    </source>
</evidence>
<dbReference type="GO" id="GO:0009424">
    <property type="term" value="C:bacterial-type flagellum hook"/>
    <property type="evidence" value="ECO:0007669"/>
    <property type="project" value="TreeGrafter"/>
</dbReference>
<evidence type="ECO:0000256" key="3">
    <source>
        <dbReference type="ARBA" id="ARBA00019015"/>
    </source>
</evidence>
<dbReference type="PANTHER" id="PTHR30435">
    <property type="entry name" value="FLAGELLAR PROTEIN"/>
    <property type="match status" value="1"/>
</dbReference>
<evidence type="ECO:0000256" key="4">
    <source>
        <dbReference type="ARBA" id="ARBA00023143"/>
    </source>
</evidence>
<comment type="similarity">
    <text evidence="2 5">Belongs to the flagella basal body rod proteins family.</text>
</comment>
<dbReference type="GO" id="GO:0071978">
    <property type="term" value="P:bacterial-type flagellum-dependent swarming motility"/>
    <property type="evidence" value="ECO:0007669"/>
    <property type="project" value="TreeGrafter"/>
</dbReference>
<keyword evidence="4 5" id="KW-0975">Bacterial flagellum</keyword>
<dbReference type="EMBL" id="FNEB01000005">
    <property type="protein sequence ID" value="SDI77533.1"/>
    <property type="molecule type" value="Genomic_DNA"/>
</dbReference>
<dbReference type="Pfam" id="PF06429">
    <property type="entry name" value="Flg_bbr_C"/>
    <property type="match status" value="1"/>
</dbReference>
<dbReference type="NCBIfam" id="TIGR03506">
    <property type="entry name" value="FlgEFG_subfam"/>
    <property type="match status" value="1"/>
</dbReference>
<dbReference type="InterPro" id="IPR037058">
    <property type="entry name" value="Falgellar_hook_FlgE_sf"/>
</dbReference>
<evidence type="ECO:0000259" key="8">
    <source>
        <dbReference type="Pfam" id="PF07559"/>
    </source>
</evidence>
<keyword evidence="9" id="KW-0969">Cilium</keyword>
<comment type="subcellular location">
    <subcellularLocation>
        <location evidence="1 5">Bacterial flagellum basal body</location>
    </subcellularLocation>
</comment>
<sequence>MTISSSLNAGVAGLAANASRLASISDNIANSSTFGYKRVETDFHSMVLSSSSHAYTAGGVRTTNQRLIDQSGSLVTTSNPTDLSVRGRGFVPVAQATEVGLGNGDTTMFLTTTGSFRTDADGYLRTESGLVLLGWPALADGTIPAYPRDTSAGLSPVRINVNQFTGEPTTRMSLGVNLPATETASGAAGATQQLSVEYFDNLGTSESLAVEFTPTVPATGSSNEWTMVIKDSAQGGAAIGEYTLTFDDSRTSGGTLNSIATVSGGAYDPSTGMLTVNVAGGPMEITIGRPGDSSGLTQLSDSFAPVAISKDGSPVGNMTSVEVDENGFVHAFFDTGITRRVYQVPLVDMPNPNGMVALDRQTYLPSPESGTYFLWDAGDGPTGDIVAYSREESTTDVAGELTSMIQTQRAYSSNAKVIQTVALSLADATDLPVEISFWVVARFLLIERSVCSATMALLFVKMLDILFPSVKRRFPPVWVFRPHRKRGRIDRLLTFANRSLQVRATYEVRDQTEVKRTKRYLIAVGDIRGIFPNETNILK</sequence>
<dbReference type="InterPro" id="IPR011491">
    <property type="entry name" value="FlgE_D2"/>
</dbReference>
<dbReference type="Pfam" id="PF00460">
    <property type="entry name" value="Flg_bb_rod"/>
    <property type="match status" value="1"/>
</dbReference>
<evidence type="ECO:0000256" key="1">
    <source>
        <dbReference type="ARBA" id="ARBA00004117"/>
    </source>
</evidence>
<evidence type="ECO:0000256" key="2">
    <source>
        <dbReference type="ARBA" id="ARBA00009677"/>
    </source>
</evidence>
<feature type="domain" description="Flagellar hook protein FlgE D2" evidence="8">
    <location>
        <begin position="179"/>
        <end position="312"/>
    </location>
</feature>
<dbReference type="STRING" id="490829.SAMN05421850_105142"/>
<comment type="function">
    <text evidence="5">A flexible structure which links the flagellar filament to the drive apparatus in the basal body.</text>
</comment>
<dbReference type="Pfam" id="PF07559">
    <property type="entry name" value="FlgE_D2"/>
    <property type="match status" value="1"/>
</dbReference>
<accession>A0A1G8NBM1</accession>
<dbReference type="PROSITE" id="PS00588">
    <property type="entry name" value="FLAGELLA_BB_ROD"/>
    <property type="match status" value="1"/>
</dbReference>
<protein>
    <recommendedName>
        <fullName evidence="3 5">Flagellar hook protein FlgE</fullName>
    </recommendedName>
</protein>
<dbReference type="GO" id="GO:0009425">
    <property type="term" value="C:bacterial-type flagellum basal body"/>
    <property type="evidence" value="ECO:0007669"/>
    <property type="project" value="UniProtKB-SubCell"/>
</dbReference>
<dbReference type="GO" id="GO:0005829">
    <property type="term" value="C:cytosol"/>
    <property type="evidence" value="ECO:0007669"/>
    <property type="project" value="TreeGrafter"/>
</dbReference>
<keyword evidence="9" id="KW-0966">Cell projection</keyword>
<dbReference type="PANTHER" id="PTHR30435:SF1">
    <property type="entry name" value="FLAGELLAR HOOK PROTEIN FLGE"/>
    <property type="match status" value="1"/>
</dbReference>
<dbReference type="InterPro" id="IPR037925">
    <property type="entry name" value="FlgE/F/G-like"/>
</dbReference>
<dbReference type="SUPFAM" id="SSF117143">
    <property type="entry name" value="Flagellar hook protein flgE"/>
    <property type="match status" value="1"/>
</dbReference>
<organism evidence="9 10">
    <name type="scientific">Lutimaribacter saemankumensis</name>
    <dbReference type="NCBI Taxonomy" id="490829"/>
    <lineage>
        <taxon>Bacteria</taxon>
        <taxon>Pseudomonadati</taxon>
        <taxon>Pseudomonadota</taxon>
        <taxon>Alphaproteobacteria</taxon>
        <taxon>Rhodobacterales</taxon>
        <taxon>Roseobacteraceae</taxon>
        <taxon>Lutimaribacter</taxon>
    </lineage>
</organism>
<reference evidence="9 10" key="1">
    <citation type="submission" date="2016-10" db="EMBL/GenBank/DDBJ databases">
        <authorList>
            <person name="de Groot N.N."/>
        </authorList>
    </citation>
    <scope>NUCLEOTIDE SEQUENCE [LARGE SCALE GENOMIC DNA]</scope>
    <source>
        <strain evidence="9 10">DSM 28010</strain>
    </source>
</reference>